<dbReference type="PROSITE" id="PS50042">
    <property type="entry name" value="CNMP_BINDING_3"/>
    <property type="match status" value="1"/>
</dbReference>
<dbReference type="SMART" id="SM00419">
    <property type="entry name" value="HTH_CRP"/>
    <property type="match status" value="1"/>
</dbReference>
<dbReference type="Pfam" id="PF13545">
    <property type="entry name" value="HTH_Crp_2"/>
    <property type="match status" value="1"/>
</dbReference>
<sequence length="240" mass="27050">MCSCPLHNSPSDAVAKRRYLRDLVRNVPWLAQLPEDELDYLLQGARVHVAEGREWLFRQQTPAHWIYVVVSGAVRLLRDTDDGRLATIRCVERGGTLGELSLIFPQPTYFYSAETLRRTHVLAISASRCQDSLGHESCRGAFMTRLSQELTERLEDMALLTQADASARLASFLLRQLPAGTQLPHAICLSVPKCWLAAQLAMTPETLSRLLGRLSRAGAILVERHQLVILDREKLYAYSR</sequence>
<evidence type="ECO:0000313" key="7">
    <source>
        <dbReference type="Proteomes" id="UP001595640"/>
    </source>
</evidence>
<gene>
    <name evidence="6" type="ORF">ACFOEI_18310</name>
</gene>
<dbReference type="EMBL" id="JBHRUH010000039">
    <property type="protein sequence ID" value="MFC3294002.1"/>
    <property type="molecule type" value="Genomic_DNA"/>
</dbReference>
<dbReference type="InterPro" id="IPR012318">
    <property type="entry name" value="HTH_CRP"/>
</dbReference>
<dbReference type="PANTHER" id="PTHR24567:SF26">
    <property type="entry name" value="REGULATORY PROTEIN YEIL"/>
    <property type="match status" value="1"/>
</dbReference>
<dbReference type="Pfam" id="PF00027">
    <property type="entry name" value="cNMP_binding"/>
    <property type="match status" value="1"/>
</dbReference>
<reference evidence="7" key="1">
    <citation type="journal article" date="2019" name="Int. J. Syst. Evol. Microbiol.">
        <title>The Global Catalogue of Microorganisms (GCM) 10K type strain sequencing project: providing services to taxonomists for standard genome sequencing and annotation.</title>
        <authorList>
            <consortium name="The Broad Institute Genomics Platform"/>
            <consortium name="The Broad Institute Genome Sequencing Center for Infectious Disease"/>
            <person name="Wu L."/>
            <person name="Ma J."/>
        </authorList>
    </citation>
    <scope>NUCLEOTIDE SEQUENCE [LARGE SCALE GENOMIC DNA]</scope>
    <source>
        <strain evidence="7">KCTC 12847</strain>
    </source>
</reference>
<evidence type="ECO:0000259" key="4">
    <source>
        <dbReference type="PROSITE" id="PS50042"/>
    </source>
</evidence>
<evidence type="ECO:0000256" key="3">
    <source>
        <dbReference type="ARBA" id="ARBA00023163"/>
    </source>
</evidence>
<protein>
    <submittedName>
        <fullName evidence="6">Crp/Fnr family transcriptional regulator</fullName>
    </submittedName>
</protein>
<dbReference type="SMART" id="SM00100">
    <property type="entry name" value="cNMP"/>
    <property type="match status" value="1"/>
</dbReference>
<dbReference type="InterPro" id="IPR036390">
    <property type="entry name" value="WH_DNA-bd_sf"/>
</dbReference>
<feature type="domain" description="Cyclic nucleotide-binding" evidence="4">
    <location>
        <begin position="29"/>
        <end position="129"/>
    </location>
</feature>
<dbReference type="SUPFAM" id="SSF46785">
    <property type="entry name" value="Winged helix' DNA-binding domain"/>
    <property type="match status" value="1"/>
</dbReference>
<dbReference type="PROSITE" id="PS51063">
    <property type="entry name" value="HTH_CRP_2"/>
    <property type="match status" value="1"/>
</dbReference>
<dbReference type="PANTHER" id="PTHR24567">
    <property type="entry name" value="CRP FAMILY TRANSCRIPTIONAL REGULATORY PROTEIN"/>
    <property type="match status" value="1"/>
</dbReference>
<accession>A0ABV7M524</accession>
<dbReference type="Gene3D" id="1.10.10.10">
    <property type="entry name" value="Winged helix-like DNA-binding domain superfamily/Winged helix DNA-binding domain"/>
    <property type="match status" value="1"/>
</dbReference>
<dbReference type="SUPFAM" id="SSF51206">
    <property type="entry name" value="cAMP-binding domain-like"/>
    <property type="match status" value="1"/>
</dbReference>
<name>A0ABV7M524_9GAMM</name>
<keyword evidence="3" id="KW-0804">Transcription</keyword>
<evidence type="ECO:0000256" key="1">
    <source>
        <dbReference type="ARBA" id="ARBA00023015"/>
    </source>
</evidence>
<comment type="caution">
    <text evidence="6">The sequence shown here is derived from an EMBL/GenBank/DDBJ whole genome shotgun (WGS) entry which is preliminary data.</text>
</comment>
<dbReference type="InterPro" id="IPR036388">
    <property type="entry name" value="WH-like_DNA-bd_sf"/>
</dbReference>
<dbReference type="Gene3D" id="2.60.120.10">
    <property type="entry name" value="Jelly Rolls"/>
    <property type="match status" value="1"/>
</dbReference>
<keyword evidence="1" id="KW-0805">Transcription regulation</keyword>
<dbReference type="InterPro" id="IPR000595">
    <property type="entry name" value="cNMP-bd_dom"/>
</dbReference>
<keyword evidence="2" id="KW-0238">DNA-binding</keyword>
<evidence type="ECO:0000259" key="5">
    <source>
        <dbReference type="PROSITE" id="PS51063"/>
    </source>
</evidence>
<evidence type="ECO:0000313" key="6">
    <source>
        <dbReference type="EMBL" id="MFC3294002.1"/>
    </source>
</evidence>
<dbReference type="CDD" id="cd00038">
    <property type="entry name" value="CAP_ED"/>
    <property type="match status" value="1"/>
</dbReference>
<evidence type="ECO:0000256" key="2">
    <source>
        <dbReference type="ARBA" id="ARBA00023125"/>
    </source>
</evidence>
<dbReference type="InterPro" id="IPR018490">
    <property type="entry name" value="cNMP-bd_dom_sf"/>
</dbReference>
<dbReference type="RefSeq" id="WP_019020224.1">
    <property type="nucleotide sequence ID" value="NZ_BMXD01000015.1"/>
</dbReference>
<feature type="domain" description="HTH crp-type" evidence="5">
    <location>
        <begin position="163"/>
        <end position="233"/>
    </location>
</feature>
<dbReference type="InterPro" id="IPR014710">
    <property type="entry name" value="RmlC-like_jellyroll"/>
</dbReference>
<dbReference type="Proteomes" id="UP001595640">
    <property type="component" value="Unassembled WGS sequence"/>
</dbReference>
<dbReference type="InterPro" id="IPR050397">
    <property type="entry name" value="Env_Response_Regulators"/>
</dbReference>
<organism evidence="6 7">
    <name type="scientific">Modicisalibacter luteus</name>
    <dbReference type="NCBI Taxonomy" id="453962"/>
    <lineage>
        <taxon>Bacteria</taxon>
        <taxon>Pseudomonadati</taxon>
        <taxon>Pseudomonadota</taxon>
        <taxon>Gammaproteobacteria</taxon>
        <taxon>Oceanospirillales</taxon>
        <taxon>Halomonadaceae</taxon>
        <taxon>Modicisalibacter</taxon>
    </lineage>
</organism>
<keyword evidence="7" id="KW-1185">Reference proteome</keyword>
<proteinExistence type="predicted"/>